<evidence type="ECO:0000256" key="1">
    <source>
        <dbReference type="SAM" id="MobiDB-lite"/>
    </source>
</evidence>
<dbReference type="EMBL" id="UYRU01109603">
    <property type="protein sequence ID" value="VDN43921.1"/>
    <property type="molecule type" value="Genomic_DNA"/>
</dbReference>
<gene>
    <name evidence="2" type="ORF">DILT_LOCUS19222</name>
</gene>
<name>A0A3P7PLY1_DIBLA</name>
<sequence length="85" mass="9503">MRKNLGVDLDERVQPDDDDTPSTGDAEKSQPATDFQTESADESDQVSFYVLIYLSLRCINIFVSTELECVVATDLCLPYYNFIGA</sequence>
<reference evidence="2 3" key="1">
    <citation type="submission" date="2018-11" db="EMBL/GenBank/DDBJ databases">
        <authorList>
            <consortium name="Pathogen Informatics"/>
        </authorList>
    </citation>
    <scope>NUCLEOTIDE SEQUENCE [LARGE SCALE GENOMIC DNA]</scope>
</reference>
<evidence type="ECO:0000313" key="2">
    <source>
        <dbReference type="EMBL" id="VDN43921.1"/>
    </source>
</evidence>
<feature type="region of interest" description="Disordered" evidence="1">
    <location>
        <begin position="1"/>
        <end position="42"/>
    </location>
</feature>
<evidence type="ECO:0000313" key="3">
    <source>
        <dbReference type="Proteomes" id="UP000281553"/>
    </source>
</evidence>
<dbReference type="Proteomes" id="UP000281553">
    <property type="component" value="Unassembled WGS sequence"/>
</dbReference>
<dbReference type="AlphaFoldDB" id="A0A3P7PLY1"/>
<keyword evidence="3" id="KW-1185">Reference proteome</keyword>
<organism evidence="2 3">
    <name type="scientific">Dibothriocephalus latus</name>
    <name type="common">Fish tapeworm</name>
    <name type="synonym">Diphyllobothrium latum</name>
    <dbReference type="NCBI Taxonomy" id="60516"/>
    <lineage>
        <taxon>Eukaryota</taxon>
        <taxon>Metazoa</taxon>
        <taxon>Spiralia</taxon>
        <taxon>Lophotrochozoa</taxon>
        <taxon>Platyhelminthes</taxon>
        <taxon>Cestoda</taxon>
        <taxon>Eucestoda</taxon>
        <taxon>Diphyllobothriidea</taxon>
        <taxon>Diphyllobothriidae</taxon>
        <taxon>Dibothriocephalus</taxon>
    </lineage>
</organism>
<protein>
    <submittedName>
        <fullName evidence="2">Uncharacterized protein</fullName>
    </submittedName>
</protein>
<accession>A0A3P7PLY1</accession>
<proteinExistence type="predicted"/>